<keyword evidence="2" id="KW-0812">Transmembrane</keyword>
<dbReference type="EMBL" id="CP000967">
    <property type="protein sequence ID" value="ACD57074.1"/>
    <property type="molecule type" value="Genomic_DNA"/>
</dbReference>
<dbReference type="eggNOG" id="COG3385">
    <property type="taxonomic scope" value="Bacteria"/>
</dbReference>
<accession>A0A0K0GG37</accession>
<evidence type="ECO:0000313" key="5">
    <source>
        <dbReference type="Proteomes" id="UP000001740"/>
    </source>
</evidence>
<name>A0A0K0GG37_XANOP</name>
<dbReference type="SUPFAM" id="SSF53098">
    <property type="entry name" value="Ribonuclease H-like"/>
    <property type="match status" value="1"/>
</dbReference>
<feature type="domain" description="Transposase IS4-like" evidence="3">
    <location>
        <begin position="33"/>
        <end position="116"/>
    </location>
</feature>
<sequence length="189" mass="21651">MARTMQANRSDPRDCRLVLYAKTPQGRQQRNRRSPAKVSRASSSLKAAAREREPWLIVASPQLHAPSAKQLVNLYARRMQIELAFRNLKSHRYGQAMEDSLTRRGERLQILLLLTTLASFASWLAGLGCEATGIARWLSPRSSTRKLYLTLRVGREALVRCWPMEPVSRWLERLRTLPDAVREQMTLAL</sequence>
<dbReference type="PANTHER" id="PTHR35404:SF8">
    <property type="entry name" value="TRANSPOSASE OF TN10"/>
    <property type="match status" value="1"/>
</dbReference>
<organism evidence="4 5">
    <name type="scientific">Xanthomonas oryzae pv. oryzae (strain PXO99A)</name>
    <dbReference type="NCBI Taxonomy" id="360094"/>
    <lineage>
        <taxon>Bacteria</taxon>
        <taxon>Pseudomonadati</taxon>
        <taxon>Pseudomonadota</taxon>
        <taxon>Gammaproteobacteria</taxon>
        <taxon>Lysobacterales</taxon>
        <taxon>Lysobacteraceae</taxon>
        <taxon>Xanthomonas</taxon>
    </lineage>
</organism>
<dbReference type="Proteomes" id="UP000001740">
    <property type="component" value="Chromosome"/>
</dbReference>
<dbReference type="PANTHER" id="PTHR35404">
    <property type="entry name" value="TRANSPOSASE OF TN10"/>
    <property type="match status" value="1"/>
</dbReference>
<keyword evidence="2" id="KW-0472">Membrane</keyword>
<dbReference type="GO" id="GO:0006313">
    <property type="term" value="P:DNA transposition"/>
    <property type="evidence" value="ECO:0007669"/>
    <property type="project" value="InterPro"/>
</dbReference>
<dbReference type="InterPro" id="IPR012337">
    <property type="entry name" value="RNaseH-like_sf"/>
</dbReference>
<dbReference type="AlphaFoldDB" id="A0A0K0GG37"/>
<dbReference type="HOGENOM" id="CLU_061699_2_0_6"/>
<dbReference type="Pfam" id="PF01609">
    <property type="entry name" value="DDE_Tnp_1"/>
    <property type="match status" value="1"/>
</dbReference>
<dbReference type="GO" id="GO:0003677">
    <property type="term" value="F:DNA binding"/>
    <property type="evidence" value="ECO:0007669"/>
    <property type="project" value="InterPro"/>
</dbReference>
<dbReference type="KEGG" id="xop:PXO_03794"/>
<evidence type="ECO:0000313" key="4">
    <source>
        <dbReference type="EMBL" id="ACD57074.1"/>
    </source>
</evidence>
<feature type="transmembrane region" description="Helical" evidence="2">
    <location>
        <begin position="110"/>
        <end position="138"/>
    </location>
</feature>
<evidence type="ECO:0000256" key="2">
    <source>
        <dbReference type="SAM" id="Phobius"/>
    </source>
</evidence>
<dbReference type="InterPro" id="IPR002559">
    <property type="entry name" value="Transposase_11"/>
</dbReference>
<evidence type="ECO:0000259" key="3">
    <source>
        <dbReference type="Pfam" id="PF01609"/>
    </source>
</evidence>
<reference evidence="4 5" key="1">
    <citation type="journal article" date="2008" name="BMC Genomics">
        <title>Genome sequence and rapid evolution of the rice pathogen Xanthomonas oryzae pv. oryzae PXO99A.</title>
        <authorList>
            <person name="Salzberg S.L."/>
            <person name="Sommer D.D."/>
            <person name="Schatz M.C."/>
            <person name="Phillippy A.M."/>
            <person name="Rabinowicz P.D."/>
            <person name="Tsuge S."/>
            <person name="Furutani A."/>
            <person name="Ochiai H."/>
            <person name="Delcher A.L."/>
            <person name="Kelley D."/>
            <person name="Madupu R."/>
            <person name="Puiu D."/>
            <person name="Radune D."/>
            <person name="Shumway M."/>
            <person name="Trapnell C."/>
            <person name="Aparna G."/>
            <person name="Jha G."/>
            <person name="Pandey A."/>
            <person name="Patil P.B."/>
            <person name="Ishihara H."/>
            <person name="Meyer D.F."/>
            <person name="Szurek B."/>
            <person name="Verdier V."/>
            <person name="Koebnik R."/>
            <person name="Dow J.M."/>
            <person name="Ryan R.P."/>
            <person name="Hirata H."/>
            <person name="Tsuyumu S."/>
            <person name="Won Lee S."/>
            <person name="Seo Y.S."/>
            <person name="Sriariyanum M."/>
            <person name="Ronald P.C."/>
            <person name="Sonti R.V."/>
            <person name="Van Sluys M.A."/>
            <person name="Leach J.E."/>
            <person name="White F.F."/>
            <person name="Bogdanove A.J."/>
        </authorList>
    </citation>
    <scope>NUCLEOTIDE SEQUENCE [LARGE SCALE GENOMIC DNA]</scope>
    <source>
        <strain evidence="4 5">PXO99A</strain>
    </source>
</reference>
<feature type="region of interest" description="Disordered" evidence="1">
    <location>
        <begin position="22"/>
        <end position="44"/>
    </location>
</feature>
<protein>
    <submittedName>
        <fullName evidence="4">ISxac1 transposase</fullName>
    </submittedName>
</protein>
<proteinExistence type="predicted"/>
<gene>
    <name evidence="4" type="ordered locus">PXO_03794</name>
</gene>
<evidence type="ECO:0000256" key="1">
    <source>
        <dbReference type="SAM" id="MobiDB-lite"/>
    </source>
</evidence>
<dbReference type="GO" id="GO:0004803">
    <property type="term" value="F:transposase activity"/>
    <property type="evidence" value="ECO:0007669"/>
    <property type="project" value="InterPro"/>
</dbReference>
<keyword evidence="2" id="KW-1133">Transmembrane helix</keyword>